<feature type="compositionally biased region" description="Polar residues" evidence="1">
    <location>
        <begin position="567"/>
        <end position="577"/>
    </location>
</feature>
<name>A0A8J9YVN9_BRALA</name>
<sequence length="769" mass="81828">MIRPSHIGCALRASATWRRLEHAWKGWRGGNRLNLANKPGLPRPRSAAESHQPKLQESQRKDFSAHRQRQQHRRLKHRQHEATPAAERTPPSRLKNQQQRLRPRGHLPPPLRTEESASRNNACGREDTPLRTEESASRNNVCGREDTPLPTEESGQNTGPRHRKSRSLAIIPGRVSDTTVTITYASGMHNYPCDKSLAGVVENIAKGKLKSSAKLMMSHPILSSEILLQLLSKLRMEVTAMVATANGPSLLRKTSPVDLQVFSYDEMEQELKSRAPILHSVLSTVGDESTIHTCVAASIILRGKDARLSAVAYVINSILQHGGVKRSAFDRLCKMGITTSHKNAINKQKEMSEDHDIPVRLWREAIEQYNHTPIPVEGTSAPIPVAVSPMEGTSAPIPVAVSPMEGTSAPIPVAVSPMEGTSAPIPVAVSPMEGTSAPIPVAVSPMEGTSAPIPVAVSPMEGTSAPIPVAVSPMEGTSAPIPVAVSPMEGTSAPIPVAVSPMEGTSAPIPVAVSPMEGTSAPIPVAVSPMEGTSAPIPVAVSPMEGTSAPIPVAVSPMEGTSAPIPVSSTPTVTAGGNQDPHPTEVTPEESQAMGSFQCVVTDEELAGLDLGRLNITSSPPPPSSPPRPPPGQAAELGNSHFQWPNVNVSRVGEYITAEGGENITAGGGENITAEGGENITAEGGENITLQLVYVVDYSLMLMYDKVTTEEELQDKAEDGGEGQTLKPKGEDRDEAMGFTLIPLGGHPSFFQQRATWRAREGKRPICTC</sequence>
<organism evidence="2 3">
    <name type="scientific">Branchiostoma lanceolatum</name>
    <name type="common">Common lancelet</name>
    <name type="synonym">Amphioxus lanceolatum</name>
    <dbReference type="NCBI Taxonomy" id="7740"/>
    <lineage>
        <taxon>Eukaryota</taxon>
        <taxon>Metazoa</taxon>
        <taxon>Chordata</taxon>
        <taxon>Cephalochordata</taxon>
        <taxon>Leptocardii</taxon>
        <taxon>Amphioxiformes</taxon>
        <taxon>Branchiostomatidae</taxon>
        <taxon>Branchiostoma</taxon>
    </lineage>
</organism>
<dbReference type="AlphaFoldDB" id="A0A8J9YVN9"/>
<accession>A0A8J9YVN9</accession>
<feature type="compositionally biased region" description="Basic residues" evidence="1">
    <location>
        <begin position="66"/>
        <end position="79"/>
    </location>
</feature>
<dbReference type="OrthoDB" id="8754187at2759"/>
<dbReference type="Proteomes" id="UP000838412">
    <property type="component" value="Chromosome 12"/>
</dbReference>
<feature type="region of interest" description="Disordered" evidence="1">
    <location>
        <begin position="613"/>
        <end position="639"/>
    </location>
</feature>
<keyword evidence="3" id="KW-1185">Reference proteome</keyword>
<proteinExistence type="predicted"/>
<evidence type="ECO:0000313" key="2">
    <source>
        <dbReference type="EMBL" id="CAH1242545.1"/>
    </source>
</evidence>
<protein>
    <submittedName>
        <fullName evidence="2">Hypp6824 protein</fullName>
    </submittedName>
</protein>
<evidence type="ECO:0000313" key="3">
    <source>
        <dbReference type="Proteomes" id="UP000838412"/>
    </source>
</evidence>
<dbReference type="EMBL" id="OV696697">
    <property type="protein sequence ID" value="CAH1242545.1"/>
    <property type="molecule type" value="Genomic_DNA"/>
</dbReference>
<reference evidence="2" key="1">
    <citation type="submission" date="2022-01" db="EMBL/GenBank/DDBJ databases">
        <authorList>
            <person name="Braso-Vives M."/>
        </authorList>
    </citation>
    <scope>NUCLEOTIDE SEQUENCE</scope>
</reference>
<feature type="region of interest" description="Disordered" evidence="1">
    <location>
        <begin position="713"/>
        <end position="732"/>
    </location>
</feature>
<evidence type="ECO:0000256" key="1">
    <source>
        <dbReference type="SAM" id="MobiDB-lite"/>
    </source>
</evidence>
<feature type="region of interest" description="Disordered" evidence="1">
    <location>
        <begin position="560"/>
        <end position="594"/>
    </location>
</feature>
<feature type="compositionally biased region" description="Pro residues" evidence="1">
    <location>
        <begin position="619"/>
        <end position="632"/>
    </location>
</feature>
<dbReference type="PANTHER" id="PTHR36493:SF3">
    <property type="entry name" value="CHITIN-BINDING TYPE-4 DOMAIN-CONTAINING PROTEIN"/>
    <property type="match status" value="1"/>
</dbReference>
<gene>
    <name evidence="2" type="primary">Hypp6824</name>
    <name evidence="2" type="ORF">BLAG_LOCUS5834</name>
</gene>
<feature type="compositionally biased region" description="Basic and acidic residues" evidence="1">
    <location>
        <begin position="46"/>
        <end position="65"/>
    </location>
</feature>
<feature type="region of interest" description="Disordered" evidence="1">
    <location>
        <begin position="29"/>
        <end position="170"/>
    </location>
</feature>
<dbReference type="PANTHER" id="PTHR36493">
    <property type="entry name" value="NEUROBLAST DIFFERENTIATION-ASSOCIATED PROTEIN AHNAK-LIKE PROTEIN"/>
    <property type="match status" value="1"/>
</dbReference>
<feature type="compositionally biased region" description="Basic and acidic residues" evidence="1">
    <location>
        <begin position="124"/>
        <end position="136"/>
    </location>
</feature>